<dbReference type="PANTHER" id="PTHR23427">
    <property type="entry name" value="SURFEIT LOCUS PROTEIN"/>
    <property type="match status" value="1"/>
</dbReference>
<dbReference type="PANTHER" id="PTHR23427:SF2">
    <property type="entry name" value="SURFEIT LOCUS PROTEIN 1"/>
    <property type="match status" value="1"/>
</dbReference>
<keyword evidence="3 6" id="KW-0812">Transmembrane</keyword>
<evidence type="ECO:0000256" key="4">
    <source>
        <dbReference type="ARBA" id="ARBA00022989"/>
    </source>
</evidence>
<gene>
    <name evidence="7" type="ORF">M9B40_00110</name>
</gene>
<keyword evidence="4 6" id="KW-1133">Transmembrane helix</keyword>
<comment type="subcellular location">
    <subcellularLocation>
        <location evidence="6">Cell membrane</location>
        <topology evidence="6">Multi-pass membrane protein</topology>
    </subcellularLocation>
    <subcellularLocation>
        <location evidence="1">Membrane</location>
    </subcellularLocation>
</comment>
<dbReference type="AlphaFoldDB" id="A0A9Q8TYE0"/>
<sequence length="228" mass="26439">MHKFKFRILFFSLVFFPITILLGIWQINRADEKNNIMDQYAELIKKPPIQLVNSYQYSNWEPVYGEGVYLDEIIYEDNAISNGKAGYKVYHLFELVTGESIFVNRGFIERKPLKNDLPEVSVPEGLFFIQGNVLLKQKNAFAKEINESDSRIIQEFNLANIKRKRGLEDKKIYDFLFNLAPSDPFMLVPIEKPISMSASKHIGYAIQWFGLSVVLVVMTLIAFLKKNE</sequence>
<protein>
    <recommendedName>
        <fullName evidence="6">SURF1-like protein</fullName>
    </recommendedName>
</protein>
<organism evidence="7 8">
    <name type="scientific">SAR86 cluster bacterium</name>
    <dbReference type="NCBI Taxonomy" id="2030880"/>
    <lineage>
        <taxon>Bacteria</taxon>
        <taxon>Pseudomonadati</taxon>
        <taxon>Pseudomonadota</taxon>
        <taxon>Gammaproteobacteria</taxon>
        <taxon>SAR86 cluster</taxon>
    </lineage>
</organism>
<feature type="transmembrane region" description="Helical" evidence="6">
    <location>
        <begin position="6"/>
        <end position="27"/>
    </location>
</feature>
<dbReference type="GO" id="GO:0005886">
    <property type="term" value="C:plasma membrane"/>
    <property type="evidence" value="ECO:0007669"/>
    <property type="project" value="UniProtKB-SubCell"/>
</dbReference>
<comment type="similarity">
    <text evidence="2 6">Belongs to the SURF1 family.</text>
</comment>
<evidence type="ECO:0000256" key="3">
    <source>
        <dbReference type="ARBA" id="ARBA00022692"/>
    </source>
</evidence>
<dbReference type="CDD" id="cd06662">
    <property type="entry name" value="SURF1"/>
    <property type="match status" value="1"/>
</dbReference>
<name>A0A9Q8TYE0_9GAMM</name>
<evidence type="ECO:0000256" key="1">
    <source>
        <dbReference type="ARBA" id="ARBA00004370"/>
    </source>
</evidence>
<evidence type="ECO:0000256" key="2">
    <source>
        <dbReference type="ARBA" id="ARBA00007165"/>
    </source>
</evidence>
<feature type="transmembrane region" description="Helical" evidence="6">
    <location>
        <begin position="202"/>
        <end position="224"/>
    </location>
</feature>
<accession>A0A9Q8TYE0</accession>
<dbReference type="Pfam" id="PF02104">
    <property type="entry name" value="SURF1"/>
    <property type="match status" value="1"/>
</dbReference>
<keyword evidence="6" id="KW-1003">Cell membrane</keyword>
<dbReference type="InterPro" id="IPR002994">
    <property type="entry name" value="Surf1/Shy1"/>
</dbReference>
<evidence type="ECO:0000313" key="7">
    <source>
        <dbReference type="EMBL" id="URQ63204.1"/>
    </source>
</evidence>
<reference evidence="7" key="1">
    <citation type="submission" date="2022-05" db="EMBL/GenBank/DDBJ databases">
        <title>Single-amplified genomics reveal most streamlined microbe among free-living bacteria.</title>
        <authorList>
            <person name="Roda-Garcia J."/>
            <person name="Haro-Moreno J.M."/>
            <person name="Rodriguez-Valera F."/>
            <person name="Almagro-Moreno S."/>
            <person name="Lopez-Perez M."/>
        </authorList>
    </citation>
    <scope>NUCLEOTIDE SEQUENCE</scope>
    <source>
        <strain evidence="7">TMED112-D2-2</strain>
    </source>
</reference>
<dbReference type="Proteomes" id="UP001056381">
    <property type="component" value="Chromosome"/>
</dbReference>
<dbReference type="EMBL" id="CP097966">
    <property type="protein sequence ID" value="URQ63204.1"/>
    <property type="molecule type" value="Genomic_DNA"/>
</dbReference>
<keyword evidence="5 6" id="KW-0472">Membrane</keyword>
<keyword evidence="8" id="KW-1185">Reference proteome</keyword>
<evidence type="ECO:0000256" key="6">
    <source>
        <dbReference type="RuleBase" id="RU363076"/>
    </source>
</evidence>
<evidence type="ECO:0000256" key="5">
    <source>
        <dbReference type="ARBA" id="ARBA00023136"/>
    </source>
</evidence>
<dbReference type="InterPro" id="IPR045214">
    <property type="entry name" value="Surf1/Surf4"/>
</dbReference>
<evidence type="ECO:0000313" key="8">
    <source>
        <dbReference type="Proteomes" id="UP001056381"/>
    </source>
</evidence>
<proteinExistence type="inferred from homology"/>